<comment type="caution">
    <text evidence="4">The sequence shown here is derived from an EMBL/GenBank/DDBJ whole genome shotgun (WGS) entry which is preliminary data.</text>
</comment>
<evidence type="ECO:0000313" key="5">
    <source>
        <dbReference type="Proteomes" id="UP001620626"/>
    </source>
</evidence>
<feature type="domain" description="Chromo" evidence="2">
    <location>
        <begin position="688"/>
        <end position="727"/>
    </location>
</feature>
<feature type="compositionally biased region" description="Basic residues" evidence="1">
    <location>
        <begin position="305"/>
        <end position="315"/>
    </location>
</feature>
<keyword evidence="5" id="KW-1185">Reference proteome</keyword>
<dbReference type="Pfam" id="PF00385">
    <property type="entry name" value="Chromo"/>
    <property type="match status" value="1"/>
</dbReference>
<organism evidence="4 5">
    <name type="scientific">Heterodera trifolii</name>
    <dbReference type="NCBI Taxonomy" id="157864"/>
    <lineage>
        <taxon>Eukaryota</taxon>
        <taxon>Metazoa</taxon>
        <taxon>Ecdysozoa</taxon>
        <taxon>Nematoda</taxon>
        <taxon>Chromadorea</taxon>
        <taxon>Rhabditida</taxon>
        <taxon>Tylenchina</taxon>
        <taxon>Tylenchomorpha</taxon>
        <taxon>Tylenchoidea</taxon>
        <taxon>Heteroderidae</taxon>
        <taxon>Heteroderinae</taxon>
        <taxon>Heterodera</taxon>
    </lineage>
</organism>
<feature type="compositionally biased region" description="Low complexity" evidence="1">
    <location>
        <begin position="244"/>
        <end position="259"/>
    </location>
</feature>
<dbReference type="InterPro" id="IPR000953">
    <property type="entry name" value="Chromo/chromo_shadow_dom"/>
</dbReference>
<dbReference type="PROSITE" id="PS50994">
    <property type="entry name" value="INTEGRASE"/>
    <property type="match status" value="1"/>
</dbReference>
<dbReference type="PANTHER" id="PTHR46585">
    <property type="entry name" value="INTEGRASE CORE DOMAIN CONTAINING PROTEIN"/>
    <property type="match status" value="1"/>
</dbReference>
<dbReference type="SUPFAM" id="SSF54160">
    <property type="entry name" value="Chromo domain-like"/>
    <property type="match status" value="1"/>
</dbReference>
<dbReference type="Proteomes" id="UP001620626">
    <property type="component" value="Unassembled WGS sequence"/>
</dbReference>
<dbReference type="SUPFAM" id="SSF53098">
    <property type="entry name" value="Ribonuclease H-like"/>
    <property type="match status" value="1"/>
</dbReference>
<evidence type="ECO:0000259" key="3">
    <source>
        <dbReference type="PROSITE" id="PS50994"/>
    </source>
</evidence>
<dbReference type="InterPro" id="IPR012337">
    <property type="entry name" value="RNaseH-like_sf"/>
</dbReference>
<dbReference type="Gene3D" id="3.30.420.10">
    <property type="entry name" value="Ribonuclease H-like superfamily/Ribonuclease H"/>
    <property type="match status" value="1"/>
</dbReference>
<evidence type="ECO:0000313" key="4">
    <source>
        <dbReference type="EMBL" id="KAL3073689.1"/>
    </source>
</evidence>
<feature type="compositionally biased region" description="Low complexity" evidence="1">
    <location>
        <begin position="108"/>
        <end position="127"/>
    </location>
</feature>
<feature type="region of interest" description="Disordered" evidence="1">
    <location>
        <begin position="577"/>
        <end position="599"/>
    </location>
</feature>
<reference evidence="4 5" key="1">
    <citation type="submission" date="2024-10" db="EMBL/GenBank/DDBJ databases">
        <authorList>
            <person name="Kim D."/>
        </authorList>
    </citation>
    <scope>NUCLEOTIDE SEQUENCE [LARGE SCALE GENOMIC DNA]</scope>
    <source>
        <strain evidence="4">BH-2024</strain>
    </source>
</reference>
<feature type="compositionally biased region" description="Low complexity" evidence="1">
    <location>
        <begin position="141"/>
        <end position="178"/>
    </location>
</feature>
<dbReference type="CDD" id="cd00024">
    <property type="entry name" value="CD_CSD"/>
    <property type="match status" value="1"/>
</dbReference>
<dbReference type="AlphaFoldDB" id="A0ABD2I0W7"/>
<feature type="region of interest" description="Disordered" evidence="1">
    <location>
        <begin position="242"/>
        <end position="266"/>
    </location>
</feature>
<gene>
    <name evidence="4" type="ORF">niasHT_039229</name>
</gene>
<evidence type="ECO:0000256" key="1">
    <source>
        <dbReference type="SAM" id="MobiDB-lite"/>
    </source>
</evidence>
<dbReference type="InterPro" id="IPR023780">
    <property type="entry name" value="Chromo_domain"/>
</dbReference>
<proteinExistence type="predicted"/>
<dbReference type="Gene3D" id="2.40.50.40">
    <property type="match status" value="1"/>
</dbReference>
<name>A0ABD2I0W7_9BILA</name>
<sequence length="727" mass="82038">MALKHTVRMLLIPEDVYRRLMANPGGMATTTTAGMNKLPTPATPIEHTARKMVAATSKLTNDDERLIHYQQEFKRYQKLLEEEAERPLNVQLSQRTTDALRDTVLQKAAPATATTPPTTRPQRTTPLSRRRQGLQQHKQAPSASSSSSPRPTKSSSSSNSSSDEQPQQPLPQQTAAQQKIGDLPKQAEPRMQAAMAYAQQNPGLLGVGGEDGQQILHLAQGAYRPIKGSNLGTLLRYHFVGRHQQQQPRSSSTTTPRTSVAKAPPGYKTFVNNAHDDLQMWRLLFPDERAAAAGSDSASTVGGQPRRHQPLRGQKKTGAGRFSLSLLQPKQHAYKSVQKTSIMVIGGSNVVARSLTVESLLDPIYKDERSPACFTSVEPLLREAKRRHPTPVLRARRSPATWRANVSTPFTDKCDDASAVCQHWPPDYTPTGKRTWPISNVSVYVQPVKSKRSDDMITALKRTFARCGYTPWRLLTDKGREFTASAVQRYLRDEAEVRHHCMETSPLWHAGMAERANRSIKERLYRYFTHRGTQCWTRVIQRIVSSLNASPNSSIFGMRPNEVCFENAESLRQRIADRAEAERSGRASQHPRFRPGDQVRIERARGAFRKGYLPRFTDEVFTVDRVCTGRRPITYKLRDRDGEPITGLFYANDMCLVLLPPSLDDSSSSNQRKTRKRLPEDSDKNKVYAIERILERRYRKDGTECCLVKWKGYSTRHNSWIPAHTII</sequence>
<dbReference type="PROSITE" id="PS50013">
    <property type="entry name" value="CHROMO_2"/>
    <property type="match status" value="1"/>
</dbReference>
<dbReference type="EMBL" id="JBICBT010001315">
    <property type="protein sequence ID" value="KAL3073689.1"/>
    <property type="molecule type" value="Genomic_DNA"/>
</dbReference>
<feature type="domain" description="Integrase catalytic" evidence="3">
    <location>
        <begin position="443"/>
        <end position="568"/>
    </location>
</feature>
<dbReference type="InterPro" id="IPR036397">
    <property type="entry name" value="RNaseH_sf"/>
</dbReference>
<dbReference type="PANTHER" id="PTHR46585:SF1">
    <property type="entry name" value="CHROMO DOMAIN-CONTAINING PROTEIN"/>
    <property type="match status" value="1"/>
</dbReference>
<dbReference type="InterPro" id="IPR001584">
    <property type="entry name" value="Integrase_cat-core"/>
</dbReference>
<accession>A0ABD2I0W7</accession>
<dbReference type="InterPro" id="IPR016197">
    <property type="entry name" value="Chromo-like_dom_sf"/>
</dbReference>
<protein>
    <submittedName>
        <fullName evidence="4">Uncharacterized protein</fullName>
    </submittedName>
</protein>
<feature type="region of interest" description="Disordered" evidence="1">
    <location>
        <begin position="294"/>
        <end position="317"/>
    </location>
</feature>
<feature type="region of interest" description="Disordered" evidence="1">
    <location>
        <begin position="107"/>
        <end position="180"/>
    </location>
</feature>
<evidence type="ECO:0000259" key="2">
    <source>
        <dbReference type="PROSITE" id="PS50013"/>
    </source>
</evidence>